<dbReference type="Proteomes" id="UP000297078">
    <property type="component" value="Genome"/>
</dbReference>
<name>A0A1Z2RTC9_9VIRU</name>
<dbReference type="GO" id="GO:0008233">
    <property type="term" value="F:peptidase activity"/>
    <property type="evidence" value="ECO:0007669"/>
    <property type="project" value="UniProtKB-KW"/>
</dbReference>
<dbReference type="GeneID" id="65100192"/>
<feature type="region of interest" description="Disordered" evidence="1">
    <location>
        <begin position="669"/>
        <end position="713"/>
    </location>
</feature>
<dbReference type="EMBL" id="MF176341">
    <property type="protein sequence ID" value="ASA47446.1"/>
    <property type="molecule type" value="Viral_cRNA"/>
</dbReference>
<dbReference type="KEGG" id="vg:65100192"/>
<keyword evidence="2" id="KW-0378">Hydrolase</keyword>
<evidence type="ECO:0000313" key="3">
    <source>
        <dbReference type="Proteomes" id="UP000297078"/>
    </source>
</evidence>
<protein>
    <submittedName>
        <fullName evidence="2">Putative protease</fullName>
    </submittedName>
</protein>
<organism evidence="2 3">
    <name type="scientific">Shuangao chryso-like virus 1</name>
    <dbReference type="NCBI Taxonomy" id="1923465"/>
    <lineage>
        <taxon>Viruses</taxon>
        <taxon>Riboviria</taxon>
        <taxon>Orthornavirae</taxon>
        <taxon>Duplornaviricota</taxon>
        <taxon>Chrymotiviricetes</taxon>
        <taxon>Ghabrivirales</taxon>
        <taxon>Alphatotivirineae</taxon>
        <taxon>Chrysoviridae</taxon>
        <taxon>Alphachrysovirus</taxon>
        <taxon>Alphachrysovirus shuangaoense</taxon>
    </lineage>
</organism>
<evidence type="ECO:0000313" key="2">
    <source>
        <dbReference type="EMBL" id="ASA47446.1"/>
    </source>
</evidence>
<proteinExistence type="predicted"/>
<sequence length="902" mass="97785">MVVNTSHSEYMNNRDKRESHRLKLAAFDNDDIIKEDECENVAAGFGTQDSKIGGFSRFKMPLSERLSTKSSVGLDRLNAMRKDNSAEGIFDPHDLDYLLWHKEAKEVASGVHFAQMLNFEGITGTLNVEFSAVAEDVKNTANYLTCDYTVEYPVFRNPLDRVRVLSNANTKEGPKTGMVRLVSQATHAVGLSEAVAGKGVGVEMSLMSGKNVTKMHTIKSKPVDMRQMALKAMLLKLQLTLLYACEEGKVEVTARKLSVNVPVLKTSEALELFPKNKIIVDVTKFSDEQRNLLLVLCSSWPSQKLFNDSYCDIYSLVELEPEAYAFYVTCGESIEIKTEGYTPSPRELWSQCVQLFMNMGGFDDLVCVVRDNRGFAPILTYNAGAANNVISVISAYPSSTCYHGLSVSTSPERRYIAPTLLESSSLVMLVDNIMLSVYLNNVLYLAEELGLGSTTLYPRPDARNNSKIADVLYSHGLKGNSPHNCLMDKVCPWLAKMDRFQNSGTHVLLETVNAMRRGGECGLIYCPLNYAVSTVQDVCTASLMRGLMPVDLSTMMGFRSNVSKTWEVMRLLNWYKAFSGTSTPCYGTSLFGAKIKGDELQVLRHMIHMKGDFRLNRVMAVTAYHPQSAASGTLQQTFFNNPGYISSEQAKVQESYPVQYKPNSFSINAFGDDGEAGKTTGGGGKSSAPVGGLPSPVPGPAPGGVVPKPGGAPGQLEVVPPRGELQVVDIPKVTESPVPYVPGDCGVDALVSLIPGATKAESLARLGLGISDNCWLTADELAKVAASYDHDLIVVKDKGAPEYYHTGASLRPNRIVLRQAGGHFTPCREAGGSTLQPTLVVEVEPLRNDSASKSSMRSSILIGQETRGIVPQVAGPVTSTPSGSGKSSAESIIAVVGATSVK</sequence>
<keyword evidence="3" id="KW-1185">Reference proteome</keyword>
<dbReference type="RefSeq" id="YP_010085121.1">
    <property type="nucleotide sequence ID" value="NC_055227.1"/>
</dbReference>
<keyword evidence="2" id="KW-0645">Protease</keyword>
<reference evidence="2" key="1">
    <citation type="journal article" date="2017" name="J. Virol.">
        <title>High Resolution Meta-Transcriptomics Reveals the Ecological Dynamics of Mosquito-Associated RNA Viruses in Western Australia.</title>
        <authorList>
            <person name="Shi M."/>
            <person name="Neville P."/>
            <person name="Nicholson J."/>
            <person name="Eden J.S."/>
            <person name="Imrie A."/>
            <person name="Holmes E.C."/>
        </authorList>
    </citation>
    <scope>NUCLEOTIDE SEQUENCE [LARGE SCALE GENOMIC DNA]</scope>
    <source>
        <strain evidence="2">MosWSB68555</strain>
    </source>
</reference>
<dbReference type="GO" id="GO:0006508">
    <property type="term" value="P:proteolysis"/>
    <property type="evidence" value="ECO:0007669"/>
    <property type="project" value="UniProtKB-KW"/>
</dbReference>
<accession>A0A1Z2RTC9</accession>
<evidence type="ECO:0000256" key="1">
    <source>
        <dbReference type="SAM" id="MobiDB-lite"/>
    </source>
</evidence>